<dbReference type="EMBL" id="CP146203">
    <property type="protein sequence ID" value="XBH22914.1"/>
    <property type="molecule type" value="Genomic_DNA"/>
</dbReference>
<evidence type="ECO:0008006" key="2">
    <source>
        <dbReference type="Google" id="ProtNLM"/>
    </source>
</evidence>
<dbReference type="AlphaFoldDB" id="A0AAU7DZV4"/>
<organism evidence="1">
    <name type="scientific">Jonesiaceae bacterium BS-20</name>
    <dbReference type="NCBI Taxonomy" id="3120821"/>
    <lineage>
        <taxon>Bacteria</taxon>
        <taxon>Bacillati</taxon>
        <taxon>Actinomycetota</taxon>
        <taxon>Actinomycetes</taxon>
        <taxon>Micrococcales</taxon>
        <taxon>Jonesiaceae</taxon>
    </lineage>
</organism>
<sequence length="158" mass="17908">MISPVDVANTVLVQANYFSVPVNLLKLQRTMYLLASEFSKETGGELFAEQFETWKYGPALLSVDTKWSWFKDQPITKLAHHAGEEPKAVILSKHHGLATVFARVWAATWDRSGMELSRLLCAQDSAWDKAFQADRRLIDPKDMAMDRTYCVPLGLCRT</sequence>
<evidence type="ECO:0000313" key="1">
    <source>
        <dbReference type="EMBL" id="XBH22914.1"/>
    </source>
</evidence>
<reference evidence="1" key="1">
    <citation type="submission" date="2024-02" db="EMBL/GenBank/DDBJ databases">
        <title>Tomenella chthoni gen. nov. sp. nov., a member of the family Jonesiaceae isolated from bat guano.</title>
        <authorList>
            <person name="Miller S.L."/>
            <person name="King J."/>
            <person name="Sankaranarayanan K."/>
            <person name="Lawson P.A."/>
        </authorList>
    </citation>
    <scope>NUCLEOTIDE SEQUENCE</scope>
    <source>
        <strain evidence="1">BS-20</strain>
    </source>
</reference>
<gene>
    <name evidence="1" type="ORF">V5R04_06785</name>
</gene>
<protein>
    <recommendedName>
        <fullName evidence="2">Antitoxin SocA-like Panacea domain-containing protein</fullName>
    </recommendedName>
</protein>
<name>A0AAU7DZV4_9MICO</name>
<proteinExistence type="predicted"/>
<accession>A0AAU7DZV4</accession>